<dbReference type="PROSITE" id="PS50850">
    <property type="entry name" value="MFS"/>
    <property type="match status" value="1"/>
</dbReference>
<feature type="transmembrane region" description="Helical" evidence="7">
    <location>
        <begin position="123"/>
        <end position="142"/>
    </location>
</feature>
<dbReference type="InterPro" id="IPR036259">
    <property type="entry name" value="MFS_trans_sf"/>
</dbReference>
<feature type="transmembrane region" description="Helical" evidence="7">
    <location>
        <begin position="354"/>
        <end position="375"/>
    </location>
</feature>
<evidence type="ECO:0000256" key="4">
    <source>
        <dbReference type="ARBA" id="ARBA00022989"/>
    </source>
</evidence>
<gene>
    <name evidence="9" type="ORF">PsYK624_075890</name>
</gene>
<name>A0A9P3GBQ7_9APHY</name>
<feature type="transmembrane region" description="Helical" evidence="7">
    <location>
        <begin position="154"/>
        <end position="174"/>
    </location>
</feature>
<feature type="transmembrane region" description="Helical" evidence="7">
    <location>
        <begin position="414"/>
        <end position="434"/>
    </location>
</feature>
<dbReference type="Gene3D" id="1.20.1250.20">
    <property type="entry name" value="MFS general substrate transporter like domains"/>
    <property type="match status" value="2"/>
</dbReference>
<evidence type="ECO:0000256" key="7">
    <source>
        <dbReference type="SAM" id="Phobius"/>
    </source>
</evidence>
<reference evidence="9 10" key="1">
    <citation type="submission" date="2021-08" db="EMBL/GenBank/DDBJ databases">
        <title>Draft Genome Sequence of Phanerochaete sordida strain YK-624.</title>
        <authorList>
            <person name="Mori T."/>
            <person name="Dohra H."/>
            <person name="Suzuki T."/>
            <person name="Kawagishi H."/>
            <person name="Hirai H."/>
        </authorList>
    </citation>
    <scope>NUCLEOTIDE SEQUENCE [LARGE SCALE GENOMIC DNA]</scope>
    <source>
        <strain evidence="9 10">YK-624</strain>
    </source>
</reference>
<feature type="transmembrane region" description="Helical" evidence="7">
    <location>
        <begin position="381"/>
        <end position="402"/>
    </location>
</feature>
<feature type="region of interest" description="Disordered" evidence="6">
    <location>
        <begin position="1"/>
        <end position="21"/>
    </location>
</feature>
<keyword evidence="10" id="KW-1185">Reference proteome</keyword>
<evidence type="ECO:0000256" key="6">
    <source>
        <dbReference type="SAM" id="MobiDB-lite"/>
    </source>
</evidence>
<dbReference type="GO" id="GO:0022857">
    <property type="term" value="F:transmembrane transporter activity"/>
    <property type="evidence" value="ECO:0007669"/>
    <property type="project" value="InterPro"/>
</dbReference>
<dbReference type="PANTHER" id="PTHR43791:SF6">
    <property type="entry name" value="TRANSPORTER, PUTATIVE (AFU_ORTHOLOGUE AFUA_1G16690)-RELATED"/>
    <property type="match status" value="1"/>
</dbReference>
<keyword evidence="2" id="KW-0813">Transport</keyword>
<dbReference type="OrthoDB" id="2985014at2759"/>
<dbReference type="SUPFAM" id="SSF103473">
    <property type="entry name" value="MFS general substrate transporter"/>
    <property type="match status" value="1"/>
</dbReference>
<evidence type="ECO:0000259" key="8">
    <source>
        <dbReference type="PROSITE" id="PS50850"/>
    </source>
</evidence>
<dbReference type="FunFam" id="1.20.1250.20:FF:000013">
    <property type="entry name" value="MFS general substrate transporter"/>
    <property type="match status" value="1"/>
</dbReference>
<evidence type="ECO:0000256" key="5">
    <source>
        <dbReference type="ARBA" id="ARBA00023136"/>
    </source>
</evidence>
<feature type="transmembrane region" description="Helical" evidence="7">
    <location>
        <begin position="291"/>
        <end position="312"/>
    </location>
</feature>
<dbReference type="FunFam" id="1.20.1250.20:FF:000057">
    <property type="entry name" value="MFS general substrate transporter"/>
    <property type="match status" value="1"/>
</dbReference>
<keyword evidence="4 7" id="KW-1133">Transmembrane helix</keyword>
<dbReference type="GO" id="GO:0016020">
    <property type="term" value="C:membrane"/>
    <property type="evidence" value="ECO:0007669"/>
    <property type="project" value="UniProtKB-SubCell"/>
</dbReference>
<feature type="transmembrane region" description="Helical" evidence="7">
    <location>
        <begin position="446"/>
        <end position="467"/>
    </location>
</feature>
<dbReference type="Pfam" id="PF07690">
    <property type="entry name" value="MFS_1"/>
    <property type="match status" value="1"/>
</dbReference>
<dbReference type="InterPro" id="IPR020846">
    <property type="entry name" value="MFS_dom"/>
</dbReference>
<dbReference type="EMBL" id="BPQB01000021">
    <property type="protein sequence ID" value="GJE91439.1"/>
    <property type="molecule type" value="Genomic_DNA"/>
</dbReference>
<feature type="transmembrane region" description="Helical" evidence="7">
    <location>
        <begin position="318"/>
        <end position="342"/>
    </location>
</feature>
<dbReference type="InterPro" id="IPR011701">
    <property type="entry name" value="MFS"/>
</dbReference>
<comment type="subcellular location">
    <subcellularLocation>
        <location evidence="1">Membrane</location>
        <topology evidence="1">Multi-pass membrane protein</topology>
    </subcellularLocation>
</comment>
<comment type="caution">
    <text evidence="9">The sequence shown here is derived from an EMBL/GenBank/DDBJ whole genome shotgun (WGS) entry which is preliminary data.</text>
</comment>
<evidence type="ECO:0000313" key="10">
    <source>
        <dbReference type="Proteomes" id="UP000703269"/>
    </source>
</evidence>
<sequence length="515" mass="56806">MVSQRSSSDAEKFEDKEPVVAGDDASAVLTDDDGDLLLPEVRKQAEKRLVRKLDVRLLPTIVLFFILNYIDRTAISSARLKGIEKDVHISDIQYENVLAVLYASYVPAQIPSNMFLNRISRPSIYISACVCIWGMVSALTGVTKNYGGLLAARIFVGIPEAVFYPGAIFLLSRWYTRKELALRSALLYSGLLISNAFGSLMAAGILANLEGKLGVRAWRWLFYIEGAMTVFIGMLAVWTLPDYPHNTRWLSKAERRLAQVRLAEDAGEADEDSVHDTALTGLKQALLDPKVYIFAIMTCSLLLGSSFVNFFPTLTATLGFSTTVSLLLAAPPWILATALCCVNAWHADRTGERFFHVAGPWWSIMVGYIIGLSTASVGGRYVALFLMAAGYAGSAITLVWTANAIPRPPAKRTAAIAIVNGVGNLGTLMGSYVWKAEWGPNYHQSMIIGLATLAFSTVLAVGMRYLLIWENNRLDGRESKEMSDAERERIEEAARLEGLSLDEALERKKGFRYLY</sequence>
<evidence type="ECO:0000313" key="9">
    <source>
        <dbReference type="EMBL" id="GJE91439.1"/>
    </source>
</evidence>
<feature type="domain" description="Major facilitator superfamily (MFS) profile" evidence="8">
    <location>
        <begin position="57"/>
        <end position="472"/>
    </location>
</feature>
<evidence type="ECO:0000256" key="1">
    <source>
        <dbReference type="ARBA" id="ARBA00004141"/>
    </source>
</evidence>
<dbReference type="AlphaFoldDB" id="A0A9P3GBQ7"/>
<feature type="transmembrane region" description="Helical" evidence="7">
    <location>
        <begin position="220"/>
        <end position="240"/>
    </location>
</feature>
<dbReference type="Proteomes" id="UP000703269">
    <property type="component" value="Unassembled WGS sequence"/>
</dbReference>
<accession>A0A9P3GBQ7</accession>
<organism evidence="9 10">
    <name type="scientific">Phanerochaete sordida</name>
    <dbReference type="NCBI Taxonomy" id="48140"/>
    <lineage>
        <taxon>Eukaryota</taxon>
        <taxon>Fungi</taxon>
        <taxon>Dikarya</taxon>
        <taxon>Basidiomycota</taxon>
        <taxon>Agaricomycotina</taxon>
        <taxon>Agaricomycetes</taxon>
        <taxon>Polyporales</taxon>
        <taxon>Phanerochaetaceae</taxon>
        <taxon>Phanerochaete</taxon>
    </lineage>
</organism>
<proteinExistence type="predicted"/>
<dbReference type="PANTHER" id="PTHR43791">
    <property type="entry name" value="PERMEASE-RELATED"/>
    <property type="match status" value="1"/>
</dbReference>
<keyword evidence="3 7" id="KW-0812">Transmembrane</keyword>
<evidence type="ECO:0000256" key="2">
    <source>
        <dbReference type="ARBA" id="ARBA00022448"/>
    </source>
</evidence>
<feature type="transmembrane region" description="Helical" evidence="7">
    <location>
        <begin position="186"/>
        <end position="208"/>
    </location>
</feature>
<keyword evidence="5 7" id="KW-0472">Membrane</keyword>
<evidence type="ECO:0000256" key="3">
    <source>
        <dbReference type="ARBA" id="ARBA00022692"/>
    </source>
</evidence>
<feature type="compositionally biased region" description="Basic and acidic residues" evidence="6">
    <location>
        <begin position="8"/>
        <end position="18"/>
    </location>
</feature>
<protein>
    <submittedName>
        <fullName evidence="9">MFS general substrate transporter</fullName>
    </submittedName>
</protein>